<sequence length="142" mass="15959">MLLTRLQLAPAVMKFAWDPVRIQQVWWMFCGSAVQFAEVKGAVVCSLCLRRLGTFFQHCLRARESCSAIAVVLLVRFVFDRWDCWCLYAFAWRCYTSSSEDFCGGLYYARLAGGGGSYEIRGGLAGALEAIYAQVNPDKTQT</sequence>
<protein>
    <submittedName>
        <fullName evidence="1">Uncharacterized protein</fullName>
    </submittedName>
</protein>
<organism evidence="1 2">
    <name type="scientific">Heracleum sosnowskyi</name>
    <dbReference type="NCBI Taxonomy" id="360622"/>
    <lineage>
        <taxon>Eukaryota</taxon>
        <taxon>Viridiplantae</taxon>
        <taxon>Streptophyta</taxon>
        <taxon>Embryophyta</taxon>
        <taxon>Tracheophyta</taxon>
        <taxon>Spermatophyta</taxon>
        <taxon>Magnoliopsida</taxon>
        <taxon>eudicotyledons</taxon>
        <taxon>Gunneridae</taxon>
        <taxon>Pentapetalae</taxon>
        <taxon>asterids</taxon>
        <taxon>campanulids</taxon>
        <taxon>Apiales</taxon>
        <taxon>Apiaceae</taxon>
        <taxon>Apioideae</taxon>
        <taxon>apioid superclade</taxon>
        <taxon>Tordylieae</taxon>
        <taxon>Tordyliinae</taxon>
        <taxon>Heracleum</taxon>
    </lineage>
</organism>
<dbReference type="EMBL" id="JAUIZM010000004">
    <property type="protein sequence ID" value="KAK1389976.1"/>
    <property type="molecule type" value="Genomic_DNA"/>
</dbReference>
<comment type="caution">
    <text evidence="1">The sequence shown here is derived from an EMBL/GenBank/DDBJ whole genome shotgun (WGS) entry which is preliminary data.</text>
</comment>
<reference evidence="1" key="2">
    <citation type="submission" date="2023-05" db="EMBL/GenBank/DDBJ databases">
        <authorList>
            <person name="Schelkunov M.I."/>
        </authorList>
    </citation>
    <scope>NUCLEOTIDE SEQUENCE</scope>
    <source>
        <strain evidence="1">Hsosn_3</strain>
        <tissue evidence="1">Leaf</tissue>
    </source>
</reference>
<reference evidence="1" key="1">
    <citation type="submission" date="2023-02" db="EMBL/GenBank/DDBJ databases">
        <title>Genome of toxic invasive species Heracleum sosnowskyi carries increased number of genes despite the absence of recent whole-genome duplications.</title>
        <authorList>
            <person name="Schelkunov M."/>
            <person name="Shtratnikova V."/>
            <person name="Makarenko M."/>
            <person name="Klepikova A."/>
            <person name="Omelchenko D."/>
            <person name="Novikova G."/>
            <person name="Obukhova E."/>
            <person name="Bogdanov V."/>
            <person name="Penin A."/>
            <person name="Logacheva M."/>
        </authorList>
    </citation>
    <scope>NUCLEOTIDE SEQUENCE</scope>
    <source>
        <strain evidence="1">Hsosn_3</strain>
        <tissue evidence="1">Leaf</tissue>
    </source>
</reference>
<gene>
    <name evidence="1" type="ORF">POM88_018154</name>
</gene>
<evidence type="ECO:0000313" key="1">
    <source>
        <dbReference type="EMBL" id="KAK1389976.1"/>
    </source>
</evidence>
<proteinExistence type="predicted"/>
<name>A0AAD8IQU2_9APIA</name>
<keyword evidence="2" id="KW-1185">Reference proteome</keyword>
<dbReference type="AlphaFoldDB" id="A0AAD8IQU2"/>
<accession>A0AAD8IQU2</accession>
<dbReference type="Proteomes" id="UP001237642">
    <property type="component" value="Unassembled WGS sequence"/>
</dbReference>
<evidence type="ECO:0000313" key="2">
    <source>
        <dbReference type="Proteomes" id="UP001237642"/>
    </source>
</evidence>